<organism evidence="2 3">
    <name type="scientific">Acorus calamus</name>
    <name type="common">Sweet flag</name>
    <dbReference type="NCBI Taxonomy" id="4465"/>
    <lineage>
        <taxon>Eukaryota</taxon>
        <taxon>Viridiplantae</taxon>
        <taxon>Streptophyta</taxon>
        <taxon>Embryophyta</taxon>
        <taxon>Tracheophyta</taxon>
        <taxon>Spermatophyta</taxon>
        <taxon>Magnoliopsida</taxon>
        <taxon>Liliopsida</taxon>
        <taxon>Acoraceae</taxon>
        <taxon>Acorus</taxon>
    </lineage>
</organism>
<comment type="caution">
    <text evidence="2">The sequence shown here is derived from an EMBL/GenBank/DDBJ whole genome shotgun (WGS) entry which is preliminary data.</text>
</comment>
<sequence length="126" mass="13617">MRTVHPHRAPQARTVRSLFPRCTVHVFYKKKTKKKSKTHCLSRAASLSLASLSLASAITATSSTSICDPPDVPSSHAPLRRSSSSSPPSAAPPPHAAPPSSPSPSLHSHHHRHRPPKHLYLSCVEC</sequence>
<gene>
    <name evidence="2" type="ORF">QJS10_CPB04g01726</name>
</gene>
<protein>
    <submittedName>
        <fullName evidence="2">Uncharacterized protein</fullName>
    </submittedName>
</protein>
<keyword evidence="3" id="KW-1185">Reference proteome</keyword>
<accession>A0AAV9F0C3</accession>
<reference evidence="2" key="2">
    <citation type="submission" date="2023-06" db="EMBL/GenBank/DDBJ databases">
        <authorList>
            <person name="Ma L."/>
            <person name="Liu K.-W."/>
            <person name="Li Z."/>
            <person name="Hsiao Y.-Y."/>
            <person name="Qi Y."/>
            <person name="Fu T."/>
            <person name="Tang G."/>
            <person name="Zhang D."/>
            <person name="Sun W.-H."/>
            <person name="Liu D.-K."/>
            <person name="Li Y."/>
            <person name="Chen G.-Z."/>
            <person name="Liu X.-D."/>
            <person name="Liao X.-Y."/>
            <person name="Jiang Y.-T."/>
            <person name="Yu X."/>
            <person name="Hao Y."/>
            <person name="Huang J."/>
            <person name="Zhao X.-W."/>
            <person name="Ke S."/>
            <person name="Chen Y.-Y."/>
            <person name="Wu W.-L."/>
            <person name="Hsu J.-L."/>
            <person name="Lin Y.-F."/>
            <person name="Huang M.-D."/>
            <person name="Li C.-Y."/>
            <person name="Huang L."/>
            <person name="Wang Z.-W."/>
            <person name="Zhao X."/>
            <person name="Zhong W.-Y."/>
            <person name="Peng D.-H."/>
            <person name="Ahmad S."/>
            <person name="Lan S."/>
            <person name="Zhang J.-S."/>
            <person name="Tsai W.-C."/>
            <person name="Van De Peer Y."/>
            <person name="Liu Z.-J."/>
        </authorList>
    </citation>
    <scope>NUCLEOTIDE SEQUENCE</scope>
    <source>
        <strain evidence="2">CP</strain>
        <tissue evidence="2">Leaves</tissue>
    </source>
</reference>
<feature type="compositionally biased region" description="Low complexity" evidence="1">
    <location>
        <begin position="73"/>
        <end position="88"/>
    </location>
</feature>
<feature type="compositionally biased region" description="Pro residues" evidence="1">
    <location>
        <begin position="89"/>
        <end position="102"/>
    </location>
</feature>
<name>A0AAV9F0C3_ACOCL</name>
<evidence type="ECO:0000313" key="2">
    <source>
        <dbReference type="EMBL" id="KAK1318375.1"/>
    </source>
</evidence>
<dbReference type="AlphaFoldDB" id="A0AAV9F0C3"/>
<evidence type="ECO:0000256" key="1">
    <source>
        <dbReference type="SAM" id="MobiDB-lite"/>
    </source>
</evidence>
<dbReference type="Proteomes" id="UP001180020">
    <property type="component" value="Unassembled WGS sequence"/>
</dbReference>
<proteinExistence type="predicted"/>
<dbReference type="EMBL" id="JAUJYO010000004">
    <property type="protein sequence ID" value="KAK1318375.1"/>
    <property type="molecule type" value="Genomic_DNA"/>
</dbReference>
<reference evidence="2" key="1">
    <citation type="journal article" date="2023" name="Nat. Commun.">
        <title>Diploid and tetraploid genomes of Acorus and the evolution of monocots.</title>
        <authorList>
            <person name="Ma L."/>
            <person name="Liu K.W."/>
            <person name="Li Z."/>
            <person name="Hsiao Y.Y."/>
            <person name="Qi Y."/>
            <person name="Fu T."/>
            <person name="Tang G.D."/>
            <person name="Zhang D."/>
            <person name="Sun W.H."/>
            <person name="Liu D.K."/>
            <person name="Li Y."/>
            <person name="Chen G.Z."/>
            <person name="Liu X.D."/>
            <person name="Liao X.Y."/>
            <person name="Jiang Y.T."/>
            <person name="Yu X."/>
            <person name="Hao Y."/>
            <person name="Huang J."/>
            <person name="Zhao X.W."/>
            <person name="Ke S."/>
            <person name="Chen Y.Y."/>
            <person name="Wu W.L."/>
            <person name="Hsu J.L."/>
            <person name="Lin Y.F."/>
            <person name="Huang M.D."/>
            <person name="Li C.Y."/>
            <person name="Huang L."/>
            <person name="Wang Z.W."/>
            <person name="Zhao X."/>
            <person name="Zhong W.Y."/>
            <person name="Peng D.H."/>
            <person name="Ahmad S."/>
            <person name="Lan S."/>
            <person name="Zhang J.S."/>
            <person name="Tsai W.C."/>
            <person name="Van de Peer Y."/>
            <person name="Liu Z.J."/>
        </authorList>
    </citation>
    <scope>NUCLEOTIDE SEQUENCE</scope>
    <source>
        <strain evidence="2">CP</strain>
    </source>
</reference>
<evidence type="ECO:0000313" key="3">
    <source>
        <dbReference type="Proteomes" id="UP001180020"/>
    </source>
</evidence>
<feature type="region of interest" description="Disordered" evidence="1">
    <location>
        <begin position="63"/>
        <end position="115"/>
    </location>
</feature>